<dbReference type="Pfam" id="PF02801">
    <property type="entry name" value="Ketoacyl-synt_C"/>
    <property type="match status" value="1"/>
</dbReference>
<dbReference type="InterPro" id="IPR014043">
    <property type="entry name" value="Acyl_transferase_dom"/>
</dbReference>
<comment type="caution">
    <text evidence="8">The sequence shown here is derived from an EMBL/GenBank/DDBJ whole genome shotgun (WGS) entry which is preliminary data.</text>
</comment>
<dbReference type="PROSITE" id="PS52004">
    <property type="entry name" value="KS3_2"/>
    <property type="match status" value="1"/>
</dbReference>
<dbReference type="PROSITE" id="PS00012">
    <property type="entry name" value="PHOSPHOPANTETHEINE"/>
    <property type="match status" value="1"/>
</dbReference>
<dbReference type="InterPro" id="IPR049552">
    <property type="entry name" value="PKS_DH_N"/>
</dbReference>
<dbReference type="Gene3D" id="3.40.50.1820">
    <property type="entry name" value="alpha/beta hydrolase"/>
    <property type="match status" value="1"/>
</dbReference>
<evidence type="ECO:0000256" key="1">
    <source>
        <dbReference type="ARBA" id="ARBA00022450"/>
    </source>
</evidence>
<dbReference type="InterPro" id="IPR016039">
    <property type="entry name" value="Thiolase-like"/>
</dbReference>
<keyword evidence="3" id="KW-0808">Transferase</keyword>
<evidence type="ECO:0000259" key="7">
    <source>
        <dbReference type="PROSITE" id="PS52019"/>
    </source>
</evidence>
<dbReference type="Pfam" id="PF00550">
    <property type="entry name" value="PP-binding"/>
    <property type="match status" value="1"/>
</dbReference>
<proteinExistence type="predicted"/>
<evidence type="ECO:0000259" key="5">
    <source>
        <dbReference type="PROSITE" id="PS50075"/>
    </source>
</evidence>
<dbReference type="PANTHER" id="PTHR43775">
    <property type="entry name" value="FATTY ACID SYNTHASE"/>
    <property type="match status" value="1"/>
</dbReference>
<reference evidence="9" key="2">
    <citation type="submission" date="2012-06" db="EMBL/GenBank/DDBJ databases">
        <title>Comparative genomic analyses of Aspergillus oryzae 3.042 and A. oryzae RIB40 for soy-sauce fermentation.</title>
        <authorList>
            <person name="Zhao G."/>
            <person name="Hou L."/>
            <person name="Wang C."/>
            <person name="Cao X."/>
        </authorList>
    </citation>
    <scope>NUCLEOTIDE SEQUENCE [LARGE SCALE GENOMIC DNA]</scope>
    <source>
        <strain evidence="9">3.042</strain>
    </source>
</reference>
<dbReference type="Pfam" id="PF00975">
    <property type="entry name" value="Thioesterase"/>
    <property type="match status" value="1"/>
</dbReference>
<dbReference type="Gene3D" id="3.40.47.10">
    <property type="match status" value="1"/>
</dbReference>
<dbReference type="Pfam" id="PF16073">
    <property type="entry name" value="SAT"/>
    <property type="match status" value="1"/>
</dbReference>
<dbReference type="EMBL" id="AKHY01000137">
    <property type="protein sequence ID" value="EIT78482.1"/>
    <property type="molecule type" value="Genomic_DNA"/>
</dbReference>
<dbReference type="GO" id="GO:0044550">
    <property type="term" value="P:secondary metabolite biosynthetic process"/>
    <property type="evidence" value="ECO:0007669"/>
    <property type="project" value="TreeGrafter"/>
</dbReference>
<dbReference type="InterPro" id="IPR014030">
    <property type="entry name" value="Ketoacyl_synth_N"/>
</dbReference>
<dbReference type="InterPro" id="IPR020841">
    <property type="entry name" value="PKS_Beta-ketoAc_synthase_dom"/>
</dbReference>
<feature type="domain" description="Carrier" evidence="5">
    <location>
        <begin position="1628"/>
        <end position="1702"/>
    </location>
</feature>
<dbReference type="Pfam" id="PF21089">
    <property type="entry name" value="PKS_DH_N"/>
    <property type="match status" value="1"/>
</dbReference>
<organism evidence="8 9">
    <name type="scientific">Aspergillus oryzae (strain 3.042)</name>
    <name type="common">Yellow koji mold</name>
    <dbReference type="NCBI Taxonomy" id="1160506"/>
    <lineage>
        <taxon>Eukaryota</taxon>
        <taxon>Fungi</taxon>
        <taxon>Dikarya</taxon>
        <taxon>Ascomycota</taxon>
        <taxon>Pezizomycotina</taxon>
        <taxon>Eurotiomycetes</taxon>
        <taxon>Eurotiomycetidae</taxon>
        <taxon>Eurotiales</taxon>
        <taxon>Aspergillaceae</taxon>
        <taxon>Aspergillus</taxon>
        <taxon>Aspergillus subgen. Circumdati</taxon>
    </lineage>
</organism>
<feature type="active site" description="Proton acceptor; for dehydratase activity" evidence="4">
    <location>
        <position position="1317"/>
    </location>
</feature>
<dbReference type="InterPro" id="IPR042104">
    <property type="entry name" value="PKS_dehydratase_sf"/>
</dbReference>
<dbReference type="SMART" id="SM00824">
    <property type="entry name" value="PKS_TE"/>
    <property type="match status" value="1"/>
</dbReference>
<dbReference type="InterPro" id="IPR009081">
    <property type="entry name" value="PP-bd_ACP"/>
</dbReference>
<dbReference type="InterPro" id="IPR016035">
    <property type="entry name" value="Acyl_Trfase/lysoPLipase"/>
</dbReference>
<evidence type="ECO:0000256" key="2">
    <source>
        <dbReference type="ARBA" id="ARBA00022553"/>
    </source>
</evidence>
<dbReference type="InterPro" id="IPR032088">
    <property type="entry name" value="SAT"/>
</dbReference>
<dbReference type="InterPro" id="IPR049551">
    <property type="entry name" value="PKS_DH_C"/>
</dbReference>
<name>I8A1A4_ASPO3</name>
<dbReference type="OrthoDB" id="329835at2759"/>
<dbReference type="CDD" id="cd00833">
    <property type="entry name" value="PKS"/>
    <property type="match status" value="1"/>
</dbReference>
<dbReference type="PROSITE" id="PS00606">
    <property type="entry name" value="KS3_1"/>
    <property type="match status" value="1"/>
</dbReference>
<dbReference type="Gene3D" id="1.10.1200.10">
    <property type="entry name" value="ACP-like"/>
    <property type="match status" value="2"/>
</dbReference>
<evidence type="ECO:0000259" key="6">
    <source>
        <dbReference type="PROSITE" id="PS52004"/>
    </source>
</evidence>
<dbReference type="InterPro" id="IPR036736">
    <property type="entry name" value="ACP-like_sf"/>
</dbReference>
<feature type="active site" description="Proton donor; for dehydratase activity" evidence="4">
    <location>
        <position position="1501"/>
    </location>
</feature>
<dbReference type="Pfam" id="PF00698">
    <property type="entry name" value="Acyl_transf_1"/>
    <property type="match status" value="1"/>
</dbReference>
<dbReference type="InterPro" id="IPR050091">
    <property type="entry name" value="PKS_NRPS_Biosynth_Enz"/>
</dbReference>
<dbReference type="Gene3D" id="3.30.70.3290">
    <property type="match status" value="2"/>
</dbReference>
<gene>
    <name evidence="8" type="ORF">Ao3042_05411</name>
</gene>
<dbReference type="InterPro" id="IPR001227">
    <property type="entry name" value="Ac_transferase_dom_sf"/>
</dbReference>
<evidence type="ECO:0000256" key="3">
    <source>
        <dbReference type="ARBA" id="ARBA00022679"/>
    </source>
</evidence>
<dbReference type="SUPFAM" id="SSF55048">
    <property type="entry name" value="Probable ACP-binding domain of malonyl-CoA ACP transacylase"/>
    <property type="match status" value="1"/>
</dbReference>
<dbReference type="SMART" id="SM00825">
    <property type="entry name" value="PKS_KS"/>
    <property type="match status" value="1"/>
</dbReference>
<dbReference type="SUPFAM" id="SSF53474">
    <property type="entry name" value="alpha/beta-Hydrolases"/>
    <property type="match status" value="1"/>
</dbReference>
<dbReference type="InterPro" id="IPR006162">
    <property type="entry name" value="Ppantetheine_attach_site"/>
</dbReference>
<dbReference type="InterPro" id="IPR029058">
    <property type="entry name" value="AB_hydrolase_fold"/>
</dbReference>
<dbReference type="HOGENOM" id="CLU_000022_6_4_1"/>
<dbReference type="SUPFAM" id="SSF52151">
    <property type="entry name" value="FabD/lysophospholipase-like"/>
    <property type="match status" value="1"/>
</dbReference>
<accession>I8A1A4</accession>
<dbReference type="PANTHER" id="PTHR43775:SF37">
    <property type="entry name" value="SI:DKEY-61P9.11"/>
    <property type="match status" value="1"/>
</dbReference>
<evidence type="ECO:0000256" key="4">
    <source>
        <dbReference type="PROSITE-ProRule" id="PRU01363"/>
    </source>
</evidence>
<dbReference type="Pfam" id="PF14765">
    <property type="entry name" value="PS-DH"/>
    <property type="match status" value="1"/>
</dbReference>
<dbReference type="NCBIfam" id="TIGR04532">
    <property type="entry name" value="PT_fungal_PKS"/>
    <property type="match status" value="1"/>
</dbReference>
<dbReference type="InterPro" id="IPR018201">
    <property type="entry name" value="Ketoacyl_synth_AS"/>
</dbReference>
<keyword evidence="1" id="KW-0596">Phosphopantetheine</keyword>
<dbReference type="InterPro" id="IPR001031">
    <property type="entry name" value="Thioesterase"/>
</dbReference>
<dbReference type="GO" id="GO:0006633">
    <property type="term" value="P:fatty acid biosynthetic process"/>
    <property type="evidence" value="ECO:0007669"/>
    <property type="project" value="InterPro"/>
</dbReference>
<dbReference type="Gene3D" id="3.40.366.10">
    <property type="entry name" value="Malonyl-Coenzyme A Acyl Carrier Protein, domain 2"/>
    <property type="match status" value="4"/>
</dbReference>
<feature type="domain" description="PKS/mFAS DH" evidence="7">
    <location>
        <begin position="1284"/>
        <end position="1587"/>
    </location>
</feature>
<dbReference type="InterPro" id="IPR014031">
    <property type="entry name" value="Ketoacyl_synth_C"/>
</dbReference>
<sequence length="2135" mass="235019">MHQIPGFAGLGSDALFSERTLGTAAEDARTSEGQIILRACHDIFVKEITSVIHSQRLPSDIKLEDFVEPESLIRPQACYQRNSIIQHVSLYTIQLLRYLRYSTEKPGVILGVAGFCAGLLPGAALATSRNTIELLSRGQDFFYVALHVGIRIESYKQVMMGKETCPPHLPCSLVVDGITAQHARELLEEHNRRSPASYIYLSAINSDTCVTLSGRGDHLQQFSQSSVPSQCKIRPTNIFSLYHDRHQLEGVRRDILQDLRNNILLFSTPLHLIAPLFSNIDGKPIDSGQLATLEELCEKLLEMMILEPVNWVAVEDNVLAAIKQPATAVDASFEILNFGPGYGISGARYTLPDNVNIVAASIVEPRPSLQDTTGMLSSNDIAIVGMGVDLPGASNTDALWQNLAEGVNSCVEIPSSRFHVEDFYQKKDGRTLRTKYGNFLENPFMFDNEMFGISRREALSMDPQQRVMLQTAYRALEDAGYVPDSTPSFSRRTFGCFIGNATLDYTDNLRDHIDVYYSPGTLRAFQSGRISYVFKWSGPSITLDTACSSSMVAIHQAARALQAGDCRSALVGGVNVISSPDMYLGLDRAHFLSPTGQCKPFDDSADGYCRSEGCAAFVIKKLNDAILEGDRILGVIRGIEINQSGNAHSITHPHSPTQEYLFQTLLKKSQVHPHQITVVETHGTGTQAGDPNELLSIRGAFCNGRDPGNLLHFTSIKANIGHCEAASGGAALAKLLLMMRHGKIPPQISLKTLNPKIKDLGTDGSAIDRDGATWPRSSRHPRLALLNNFGAAGSNGALILQEYSSLKATPQNEEQCEAHSYMLGFSARSHTSLLAYKDALISYLEAPSLPSSLRDAAYTSTARRQIYDYRISVTGSTIQEIVDNLRNADIYNIRESANPQPRAVFAFSGQGSQVKLSITQWISGMSQCNRMQRRPRTAISLIFATTTISSNSSLCLGGSTSTPSYLSGYYANYCAGSQVCSYTRFLFYGSIANLVTSLGEYAALVIAGVIDLQSSLKLVAHRAKLMMELCELEKTSMLAVNLSAETVRRHIGNSPEFHDLAISCDNSESDCVVGGPISQLQSLKAKLGTMKTRSKILDVPMAYHTHALDPILVQLTEVAKTLEISCPRIPVLSNVFGRVIQPGERAFTFEYFAMHCRQTVAFNAGIRELSSSGMGAEISRWIEIGPHPSVLPMVSTRLDRDTTHLLPSLRKGTPASATIARLLCHFYQTTTVLNWRKAFDERATLTTLPVMPFSEQEFGIYYPRESTQRASGKCDQNTDSQTGYTFLSKIVQRPSETNREAIFETPIAVFKEYILGHRVCEQALCPASVYHEIVLAASKWIQRDPGEEATRALSNVLYPAPLLYSEESSAIVRVYIKPGGDHKTNYSFTVASYNAGSDPQQQVIHCQGQLKTRPAAHAQKYAKLVPLMERQKERFLRVDQSSTQVFLRKALYEKVFTRVVTYSELYQMVQSVRIDQDEALAVCRFPNSQGEPSRANTVMMDVLLHVAGFVANLNIENDEVCICKEVKSATMTRNIPFSDTTFEVYCSNLEIAATNVIIADAYAVDSRGVIAVFKGMAFQRVKLTRMAQALRLAAARSGHSHQSVPIERAKLVAPKPSAPKSKPPDMPVDKQPAIREIIARTCNLEASNLVADTSLHAIGFDSLMMIELSSNLSSKLHTSIDISALEECKTVEDIEQLCSDEGQSGPTPISEAETVDSVTMPTTPATPADKLLIASIIAETCGAHITSVKSDVELEALGIDSLMMIELEARLQSPSNSKKLSSLELSECRTLFRGVQSAPDMFQANIDDAKPAQVEVEISSPLSPRILGEITQSPVLEAEKKEVPASMKLRIAAILELQEQPEIVHLAEDKAPQNAPLFLIHDGSGICVQYHRLRPFNRTVYAIHDPKFLDPDSWSGIPAMAQSYARLIARTTSGPYILGGWSFGGVVAFEAARVLMAGGYAVTGVVLIDSPPPINHKPLSANIINAVTKGDRNRGGLVGETIRNLVRESFKACAGMLGAFQPEAVTRTSRSIPRTFLLRSKDGFHLNTRNDSRGLENDWLQDRSDPRTSIEGWEMLTKAKMPYLDIPGDHFQVFDVANVSRWLLLNIWRQGNMLIFTPWNRYKPYQKLSLTHAVN</sequence>
<dbReference type="Gene3D" id="3.10.129.110">
    <property type="entry name" value="Polyketide synthase dehydratase"/>
    <property type="match status" value="1"/>
</dbReference>
<dbReference type="Proteomes" id="UP000002812">
    <property type="component" value="Unassembled WGS sequence"/>
</dbReference>
<keyword evidence="2" id="KW-0597">Phosphoprotein</keyword>
<dbReference type="Pfam" id="PF00109">
    <property type="entry name" value="ketoacyl-synt"/>
    <property type="match status" value="1"/>
</dbReference>
<dbReference type="InterPro" id="IPR020802">
    <property type="entry name" value="TesA-like"/>
</dbReference>
<reference evidence="8 9" key="1">
    <citation type="journal article" date="2012" name="Eukaryot. Cell">
        <title>Draft genome sequence of Aspergillus oryzae strain 3.042.</title>
        <authorList>
            <person name="Zhao G."/>
            <person name="Yao Y."/>
            <person name="Qi W."/>
            <person name="Wang C."/>
            <person name="Hou L."/>
            <person name="Zeng B."/>
            <person name="Cao X."/>
        </authorList>
    </citation>
    <scope>NUCLEOTIDE SEQUENCE [LARGE SCALE GENOMIC DNA]</scope>
    <source>
        <strain evidence="8 9">3.042</strain>
    </source>
</reference>
<feature type="region of interest" description="C-terminal hotdog fold" evidence="4">
    <location>
        <begin position="1443"/>
        <end position="1587"/>
    </location>
</feature>
<dbReference type="InterPro" id="IPR030918">
    <property type="entry name" value="PT_fungal_PKS"/>
</dbReference>
<dbReference type="SMART" id="SM00827">
    <property type="entry name" value="PKS_AT"/>
    <property type="match status" value="1"/>
</dbReference>
<evidence type="ECO:0000313" key="9">
    <source>
        <dbReference type="Proteomes" id="UP000002812"/>
    </source>
</evidence>
<dbReference type="PROSITE" id="PS50075">
    <property type="entry name" value="CARRIER"/>
    <property type="match status" value="1"/>
</dbReference>
<dbReference type="InterPro" id="IPR016036">
    <property type="entry name" value="Malonyl_transacylase_ACP-bd"/>
</dbReference>
<dbReference type="SUPFAM" id="SSF53901">
    <property type="entry name" value="Thiolase-like"/>
    <property type="match status" value="1"/>
</dbReference>
<dbReference type="Pfam" id="PF22621">
    <property type="entry name" value="CurL-like_PKS_C"/>
    <property type="match status" value="1"/>
</dbReference>
<dbReference type="GO" id="GO:0004312">
    <property type="term" value="F:fatty acid synthase activity"/>
    <property type="evidence" value="ECO:0007669"/>
    <property type="project" value="TreeGrafter"/>
</dbReference>
<feature type="domain" description="Ketosynthase family 3 (KS3)" evidence="6">
    <location>
        <begin position="378"/>
        <end position="802"/>
    </location>
</feature>
<evidence type="ECO:0000313" key="8">
    <source>
        <dbReference type="EMBL" id="EIT78482.1"/>
    </source>
</evidence>
<feature type="region of interest" description="N-terminal hotdog fold" evidence="4">
    <location>
        <begin position="1284"/>
        <end position="1417"/>
    </location>
</feature>
<dbReference type="SUPFAM" id="SSF47336">
    <property type="entry name" value="ACP-like"/>
    <property type="match status" value="2"/>
</dbReference>
<dbReference type="InterPro" id="IPR049900">
    <property type="entry name" value="PKS_mFAS_DH"/>
</dbReference>
<protein>
    <submittedName>
        <fullName evidence="8">Polyketide synthase module</fullName>
    </submittedName>
</protein>
<dbReference type="PROSITE" id="PS52019">
    <property type="entry name" value="PKS_MFAS_DH"/>
    <property type="match status" value="1"/>
</dbReference>
<dbReference type="GO" id="GO:0004315">
    <property type="term" value="F:3-oxoacyl-[acyl-carrier-protein] synthase activity"/>
    <property type="evidence" value="ECO:0007669"/>
    <property type="project" value="InterPro"/>
</dbReference>